<comment type="function">
    <text evidence="2">Lectin involved in innate immunity. Agglutinates all types of human erythrocytes, Gram-positive and Gram-negative bacteria. Has a stronger agglutinating activity towards Gram-negative bacteria than towards Gram-positive bacteria. Specifically recognizes acetyl group-containing substances on agglutinated cells. The hemagglutinating activity was inhibited by EDTA, acetyl group-containing mono- and disaccharides, N-acetyl derivatives of amino acids, other acetyl group-containing substances, propionamide and benzamide. Enhances the antimicrobial activity of big defensin against Gram-positive bacteria but not against Gram-negative bacteria.</text>
</comment>
<evidence type="ECO:0000256" key="1">
    <source>
        <dbReference type="ARBA" id="ARBA00023157"/>
    </source>
</evidence>
<dbReference type="SUPFAM" id="SSF56496">
    <property type="entry name" value="Fibrinogen C-terminal domain-like"/>
    <property type="match status" value="1"/>
</dbReference>
<dbReference type="Pfam" id="PF00147">
    <property type="entry name" value="Fibrinogen_C"/>
    <property type="match status" value="1"/>
</dbReference>
<dbReference type="AlphaFoldDB" id="A0AAE1KLS0"/>
<name>A0AAE1KLS0_PETCI</name>
<dbReference type="InterPro" id="IPR002181">
    <property type="entry name" value="Fibrinogen_a/b/g_C_dom"/>
</dbReference>
<sequence>MDEIHDTMKQCGRVEKSSSSSSSSTTCLESTADTKRPKNCFDLLENGDSGRGMRQVYPFFQRQHESVWLYCDQATDGGGWTVFQRRGNLTTREDFRRTWLEYQLGFGNITGEFWLGLNLLNTLTSSALQQLRVDLHDWDGEHRWAKYEVFKVGPAHDNYRLLVDRYRGNAGDALSVHSHQQFSTYDSDNDPFSGNCAARYKGGWWYYLGCYHTNPNGYQHEGHHDTRGDGITWSQWKGPYHSLRGTTFMFKPSF</sequence>
<dbReference type="GO" id="GO:0005615">
    <property type="term" value="C:extracellular space"/>
    <property type="evidence" value="ECO:0007669"/>
    <property type="project" value="TreeGrafter"/>
</dbReference>
<dbReference type="EMBL" id="JAWQEG010001746">
    <property type="protein sequence ID" value="KAK3876954.1"/>
    <property type="molecule type" value="Genomic_DNA"/>
</dbReference>
<dbReference type="Gene3D" id="3.90.215.10">
    <property type="entry name" value="Gamma Fibrinogen, chain A, domain 1"/>
    <property type="match status" value="1"/>
</dbReference>
<evidence type="ECO:0000256" key="3">
    <source>
        <dbReference type="SAM" id="MobiDB-lite"/>
    </source>
</evidence>
<feature type="region of interest" description="Disordered" evidence="3">
    <location>
        <begin position="1"/>
        <end position="30"/>
    </location>
</feature>
<evidence type="ECO:0000256" key="2">
    <source>
        <dbReference type="ARBA" id="ARBA00053344"/>
    </source>
</evidence>
<dbReference type="PANTHER" id="PTHR19143">
    <property type="entry name" value="FIBRINOGEN/TENASCIN/ANGIOPOEITIN"/>
    <property type="match status" value="1"/>
</dbReference>
<feature type="domain" description="Fibrinogen C-terminal" evidence="4">
    <location>
        <begin position="31"/>
        <end position="254"/>
    </location>
</feature>
<protein>
    <recommendedName>
        <fullName evidence="4">Fibrinogen C-terminal domain-containing protein</fullName>
    </recommendedName>
</protein>
<dbReference type="PROSITE" id="PS51406">
    <property type="entry name" value="FIBRINOGEN_C_2"/>
    <property type="match status" value="1"/>
</dbReference>
<evidence type="ECO:0000313" key="5">
    <source>
        <dbReference type="EMBL" id="KAK3876954.1"/>
    </source>
</evidence>
<dbReference type="SMART" id="SM00186">
    <property type="entry name" value="FBG"/>
    <property type="match status" value="1"/>
</dbReference>
<dbReference type="Proteomes" id="UP001286313">
    <property type="component" value="Unassembled WGS sequence"/>
</dbReference>
<dbReference type="InterPro" id="IPR036056">
    <property type="entry name" value="Fibrinogen-like_C"/>
</dbReference>
<proteinExistence type="predicted"/>
<evidence type="ECO:0000259" key="4">
    <source>
        <dbReference type="PROSITE" id="PS51406"/>
    </source>
</evidence>
<evidence type="ECO:0000313" key="6">
    <source>
        <dbReference type="Proteomes" id="UP001286313"/>
    </source>
</evidence>
<dbReference type="FunFam" id="3.90.215.10:FF:000001">
    <property type="entry name" value="Tenascin isoform 1"/>
    <property type="match status" value="1"/>
</dbReference>
<comment type="caution">
    <text evidence="5">The sequence shown here is derived from an EMBL/GenBank/DDBJ whole genome shotgun (WGS) entry which is preliminary data.</text>
</comment>
<keyword evidence="1" id="KW-1015">Disulfide bond</keyword>
<accession>A0AAE1KLS0</accession>
<feature type="compositionally biased region" description="Basic and acidic residues" evidence="3">
    <location>
        <begin position="1"/>
        <end position="16"/>
    </location>
</feature>
<dbReference type="InterPro" id="IPR014716">
    <property type="entry name" value="Fibrinogen_a/b/g_C_1"/>
</dbReference>
<reference evidence="5" key="1">
    <citation type="submission" date="2023-10" db="EMBL/GenBank/DDBJ databases">
        <title>Genome assemblies of two species of porcelain crab, Petrolisthes cinctipes and Petrolisthes manimaculis (Anomura: Porcellanidae).</title>
        <authorList>
            <person name="Angst P."/>
        </authorList>
    </citation>
    <scope>NUCLEOTIDE SEQUENCE</scope>
    <source>
        <strain evidence="5">PB745_01</strain>
        <tissue evidence="5">Gill</tissue>
    </source>
</reference>
<keyword evidence="6" id="KW-1185">Reference proteome</keyword>
<gene>
    <name evidence="5" type="ORF">Pcinc_018305</name>
</gene>
<dbReference type="InterPro" id="IPR050373">
    <property type="entry name" value="Fibrinogen_C-term_domain"/>
</dbReference>
<organism evidence="5 6">
    <name type="scientific">Petrolisthes cinctipes</name>
    <name type="common">Flat porcelain crab</name>
    <dbReference type="NCBI Taxonomy" id="88211"/>
    <lineage>
        <taxon>Eukaryota</taxon>
        <taxon>Metazoa</taxon>
        <taxon>Ecdysozoa</taxon>
        <taxon>Arthropoda</taxon>
        <taxon>Crustacea</taxon>
        <taxon>Multicrustacea</taxon>
        <taxon>Malacostraca</taxon>
        <taxon>Eumalacostraca</taxon>
        <taxon>Eucarida</taxon>
        <taxon>Decapoda</taxon>
        <taxon>Pleocyemata</taxon>
        <taxon>Anomura</taxon>
        <taxon>Galatheoidea</taxon>
        <taxon>Porcellanidae</taxon>
        <taxon>Petrolisthes</taxon>
    </lineage>
</organism>
<dbReference type="PANTHER" id="PTHR19143:SF424">
    <property type="entry name" value="FIBRINOGEN C-TERMINAL DOMAIN-CONTAINING PROTEIN"/>
    <property type="match status" value="1"/>
</dbReference>
<dbReference type="CDD" id="cd00087">
    <property type="entry name" value="FReD"/>
    <property type="match status" value="1"/>
</dbReference>
<dbReference type="GO" id="GO:0030246">
    <property type="term" value="F:carbohydrate binding"/>
    <property type="evidence" value="ECO:0007669"/>
    <property type="project" value="UniProtKB-ARBA"/>
</dbReference>